<organism evidence="1 2">
    <name type="scientific">Ajellomyces capsulatus</name>
    <name type="common">Darling's disease fungus</name>
    <name type="synonym">Histoplasma capsulatum</name>
    <dbReference type="NCBI Taxonomy" id="5037"/>
    <lineage>
        <taxon>Eukaryota</taxon>
        <taxon>Fungi</taxon>
        <taxon>Dikarya</taxon>
        <taxon>Ascomycota</taxon>
        <taxon>Pezizomycotina</taxon>
        <taxon>Eurotiomycetes</taxon>
        <taxon>Eurotiomycetidae</taxon>
        <taxon>Onygenales</taxon>
        <taxon>Ajellomycetaceae</taxon>
        <taxon>Histoplasma</taxon>
    </lineage>
</organism>
<dbReference type="Gene3D" id="3.30.200.20">
    <property type="entry name" value="Phosphorylase Kinase, domain 1"/>
    <property type="match status" value="1"/>
</dbReference>
<evidence type="ECO:0000313" key="1">
    <source>
        <dbReference type="EMBL" id="QSS59830.1"/>
    </source>
</evidence>
<gene>
    <name evidence="1" type="ORF">I7I51_04626</name>
</gene>
<accession>A0A8A1M3B0</accession>
<sequence>MTSLLRWVKATFQRVPSPPLCFPASGFETVSGSELEEEQFEVFKKGQYYAINIGDVLSSRYQIIDKLGFEIWDLFEGKHMFHGNDSDWKEYITHAHLTEVIDILGLSLLDMLKCGKWSLEFFTEDDYLADVKDSLKTFTE</sequence>
<dbReference type="EMBL" id="CP069110">
    <property type="protein sequence ID" value="QSS59830.1"/>
    <property type="molecule type" value="Genomic_DNA"/>
</dbReference>
<dbReference type="AlphaFoldDB" id="A0A8A1M3B0"/>
<protein>
    <submittedName>
        <fullName evidence="1">Uncharacterized protein</fullName>
    </submittedName>
</protein>
<reference evidence="1" key="1">
    <citation type="submission" date="2021-01" db="EMBL/GenBank/DDBJ databases">
        <title>Chromosome-level genome assembly of a human fungal pathogen reveals clustering of transcriptionally co-regulated genes.</title>
        <authorList>
            <person name="Voorhies M."/>
            <person name="Cohen S."/>
            <person name="Shea T.P."/>
            <person name="Petrus S."/>
            <person name="Munoz J.F."/>
            <person name="Poplawski S."/>
            <person name="Goldman W.E."/>
            <person name="Michael T."/>
            <person name="Cuomo C.A."/>
            <person name="Sil A."/>
            <person name="Beyhan S."/>
        </authorList>
    </citation>
    <scope>NUCLEOTIDE SEQUENCE</scope>
    <source>
        <strain evidence="1">WU24</strain>
    </source>
</reference>
<dbReference type="Proteomes" id="UP000663671">
    <property type="component" value="Chromosome 4"/>
</dbReference>
<proteinExistence type="predicted"/>
<dbReference type="VEuPathDB" id="FungiDB:I7I51_04626"/>
<dbReference type="OrthoDB" id="5979581at2759"/>
<evidence type="ECO:0000313" key="2">
    <source>
        <dbReference type="Proteomes" id="UP000663671"/>
    </source>
</evidence>
<name>A0A8A1M3B0_AJECA</name>